<feature type="compositionally biased region" description="Basic and acidic residues" evidence="1">
    <location>
        <begin position="186"/>
        <end position="199"/>
    </location>
</feature>
<proteinExistence type="predicted"/>
<evidence type="ECO:0000256" key="1">
    <source>
        <dbReference type="SAM" id="MobiDB-lite"/>
    </source>
</evidence>
<dbReference type="RefSeq" id="WP_115170508.1">
    <property type="nucleotide sequence ID" value="NZ_UGYW01000002.1"/>
</dbReference>
<evidence type="ECO:0000313" key="3">
    <source>
        <dbReference type="EMBL" id="SUJ18329.1"/>
    </source>
</evidence>
<feature type="signal peptide" evidence="2">
    <location>
        <begin position="1"/>
        <end position="19"/>
    </location>
</feature>
<feature type="chain" id="PRO_5016979151" evidence="2">
    <location>
        <begin position="20"/>
        <end position="232"/>
    </location>
</feature>
<accession>A0A380CFM2</accession>
<sequence length="232" mass="26925">MKRILLLFFLTMSALSSQAQIVEYFINKECSNSWDNSMNAWSGWSAWTENNLNNSRSVSTYNIKVSASAIQYIYDYYRWSEEKQKYYTSNTVTTFTFVNDITDSAYPFNKSVRITQTISYSDKDDYDKITTNTYNGTGSVYSKLPLNQLLAGNAIGEIYMYSEYSPQEKRYYAASINRKSSTVLAQEKEEREQAEQDRQDEIEEAQAEQQRKKQAMYENLGKAIGTLLIKKK</sequence>
<name>A0A380CFM2_SPHSI</name>
<evidence type="ECO:0000313" key="4">
    <source>
        <dbReference type="Proteomes" id="UP000254893"/>
    </source>
</evidence>
<keyword evidence="2" id="KW-0732">Signal</keyword>
<organism evidence="3 4">
    <name type="scientific">Sphingobacterium spiritivorum</name>
    <name type="common">Flavobacterium spiritivorum</name>
    <dbReference type="NCBI Taxonomy" id="258"/>
    <lineage>
        <taxon>Bacteria</taxon>
        <taxon>Pseudomonadati</taxon>
        <taxon>Bacteroidota</taxon>
        <taxon>Sphingobacteriia</taxon>
        <taxon>Sphingobacteriales</taxon>
        <taxon>Sphingobacteriaceae</taxon>
        <taxon>Sphingobacterium</taxon>
    </lineage>
</organism>
<gene>
    <name evidence="3" type="ORF">NCTC11388_02757</name>
</gene>
<dbReference type="EMBL" id="UGYW01000002">
    <property type="protein sequence ID" value="SUJ18329.1"/>
    <property type="molecule type" value="Genomic_DNA"/>
</dbReference>
<dbReference type="Proteomes" id="UP000254893">
    <property type="component" value="Unassembled WGS sequence"/>
</dbReference>
<feature type="region of interest" description="Disordered" evidence="1">
    <location>
        <begin position="184"/>
        <end position="210"/>
    </location>
</feature>
<dbReference type="AlphaFoldDB" id="A0A380CFM2"/>
<protein>
    <submittedName>
        <fullName evidence="3">Uncharacterized protein</fullName>
    </submittedName>
</protein>
<evidence type="ECO:0000256" key="2">
    <source>
        <dbReference type="SAM" id="SignalP"/>
    </source>
</evidence>
<reference evidence="3 4" key="1">
    <citation type="submission" date="2018-06" db="EMBL/GenBank/DDBJ databases">
        <authorList>
            <consortium name="Pathogen Informatics"/>
            <person name="Doyle S."/>
        </authorList>
    </citation>
    <scope>NUCLEOTIDE SEQUENCE [LARGE SCALE GENOMIC DNA]</scope>
    <source>
        <strain evidence="3 4">NCTC11388</strain>
    </source>
</reference>